<dbReference type="STRING" id="4540.A0A3L6TBT5"/>
<dbReference type="PANTHER" id="PTHR47482:SF5">
    <property type="entry name" value="FAR1 DOMAIN-CONTAINING PROTEIN"/>
    <property type="match status" value="1"/>
</dbReference>
<proteinExistence type="predicted"/>
<comment type="caution">
    <text evidence="2">The sequence shown here is derived from an EMBL/GenBank/DDBJ whole genome shotgun (WGS) entry which is preliminary data.</text>
</comment>
<evidence type="ECO:0000259" key="1">
    <source>
        <dbReference type="Pfam" id="PF03101"/>
    </source>
</evidence>
<gene>
    <name evidence="2" type="ORF">C2845_PM03G24030</name>
</gene>
<evidence type="ECO:0000313" key="3">
    <source>
        <dbReference type="Proteomes" id="UP000275267"/>
    </source>
</evidence>
<dbReference type="Pfam" id="PF03101">
    <property type="entry name" value="FAR1"/>
    <property type="match status" value="1"/>
</dbReference>
<feature type="domain" description="FAR1" evidence="1">
    <location>
        <begin position="36"/>
        <end position="118"/>
    </location>
</feature>
<organism evidence="2 3">
    <name type="scientific">Panicum miliaceum</name>
    <name type="common">Proso millet</name>
    <name type="synonym">Broomcorn millet</name>
    <dbReference type="NCBI Taxonomy" id="4540"/>
    <lineage>
        <taxon>Eukaryota</taxon>
        <taxon>Viridiplantae</taxon>
        <taxon>Streptophyta</taxon>
        <taxon>Embryophyta</taxon>
        <taxon>Tracheophyta</taxon>
        <taxon>Spermatophyta</taxon>
        <taxon>Magnoliopsida</taxon>
        <taxon>Liliopsida</taxon>
        <taxon>Poales</taxon>
        <taxon>Poaceae</taxon>
        <taxon>PACMAD clade</taxon>
        <taxon>Panicoideae</taxon>
        <taxon>Panicodae</taxon>
        <taxon>Paniceae</taxon>
        <taxon>Panicinae</taxon>
        <taxon>Panicum</taxon>
        <taxon>Panicum sect. Panicum</taxon>
    </lineage>
</organism>
<dbReference type="EMBL" id="PQIB02000002">
    <property type="protein sequence ID" value="RLN35701.1"/>
    <property type="molecule type" value="Genomic_DNA"/>
</dbReference>
<dbReference type="AlphaFoldDB" id="A0A3L6TBT5"/>
<keyword evidence="3" id="KW-1185">Reference proteome</keyword>
<name>A0A3L6TBT5_PANMI</name>
<protein>
    <recommendedName>
        <fullName evidence="1">FAR1 domain-containing protein</fullName>
    </recommendedName>
</protein>
<accession>A0A3L6TBT5</accession>
<dbReference type="InterPro" id="IPR004330">
    <property type="entry name" value="FAR1_DNA_bnd_dom"/>
</dbReference>
<reference evidence="3" key="1">
    <citation type="journal article" date="2019" name="Nat. Commun.">
        <title>The genome of broomcorn millet.</title>
        <authorList>
            <person name="Zou C."/>
            <person name="Miki D."/>
            <person name="Li D."/>
            <person name="Tang Q."/>
            <person name="Xiao L."/>
            <person name="Rajput S."/>
            <person name="Deng P."/>
            <person name="Jia W."/>
            <person name="Huang R."/>
            <person name="Zhang M."/>
            <person name="Sun Y."/>
            <person name="Hu J."/>
            <person name="Fu X."/>
            <person name="Schnable P.S."/>
            <person name="Li F."/>
            <person name="Zhang H."/>
            <person name="Feng B."/>
            <person name="Zhu X."/>
            <person name="Liu R."/>
            <person name="Schnable J.C."/>
            <person name="Zhu J.-K."/>
            <person name="Zhang H."/>
        </authorList>
    </citation>
    <scope>NUCLEOTIDE SEQUENCE [LARGE SCALE GENOMIC DNA]</scope>
</reference>
<dbReference type="PANTHER" id="PTHR47482">
    <property type="entry name" value="OS11G0632001 PROTEIN"/>
    <property type="match status" value="1"/>
</dbReference>
<dbReference type="OrthoDB" id="693590at2759"/>
<sequence>MVTPEPERTYTHDPLLPGTIVPNEDWRFESSGEAKEFYYNYAGTTGFDVRITKTHKTVLEMSCNKQGHWEFYKPGEERVREKMSMRCECKAFVKVKLNQKKGYWFFERIRLEHTHPLHPSPALTQYLRTQKKGPCSHGDCRSDA</sequence>
<dbReference type="Proteomes" id="UP000275267">
    <property type="component" value="Unassembled WGS sequence"/>
</dbReference>
<evidence type="ECO:0000313" key="2">
    <source>
        <dbReference type="EMBL" id="RLN35701.1"/>
    </source>
</evidence>